<dbReference type="Gene3D" id="1.10.540.10">
    <property type="entry name" value="Acyl-CoA dehydrogenase/oxidase, N-terminal domain"/>
    <property type="match status" value="1"/>
</dbReference>
<evidence type="ECO:0000259" key="9">
    <source>
        <dbReference type="Pfam" id="PF02771"/>
    </source>
</evidence>
<dbReference type="InterPro" id="IPR009075">
    <property type="entry name" value="AcylCo_DH/oxidase_C"/>
</dbReference>
<dbReference type="FunFam" id="2.40.110.10:FF:000002">
    <property type="entry name" value="Acyl-CoA dehydrogenase fadE12"/>
    <property type="match status" value="1"/>
</dbReference>
<dbReference type="Pfam" id="PF00441">
    <property type="entry name" value="Acyl-CoA_dh_1"/>
    <property type="match status" value="1"/>
</dbReference>
<gene>
    <name evidence="10" type="ORF">E1293_15390</name>
</gene>
<feature type="domain" description="Acyl-CoA dehydrogenase/oxidase C-terminal" evidence="7">
    <location>
        <begin position="220"/>
        <end position="369"/>
    </location>
</feature>
<comment type="cofactor">
    <cofactor evidence="1 6">
        <name>FAD</name>
        <dbReference type="ChEBI" id="CHEBI:57692"/>
    </cofactor>
</comment>
<dbReference type="Proteomes" id="UP000295578">
    <property type="component" value="Unassembled WGS sequence"/>
</dbReference>
<accession>A0A4R5BBY7</accession>
<evidence type="ECO:0000256" key="6">
    <source>
        <dbReference type="RuleBase" id="RU362125"/>
    </source>
</evidence>
<comment type="similarity">
    <text evidence="2 6">Belongs to the acyl-CoA dehydrogenase family.</text>
</comment>
<evidence type="ECO:0000256" key="1">
    <source>
        <dbReference type="ARBA" id="ARBA00001974"/>
    </source>
</evidence>
<dbReference type="FunFam" id="1.20.140.10:FF:000004">
    <property type="entry name" value="Acyl-CoA dehydrogenase FadE25"/>
    <property type="match status" value="1"/>
</dbReference>
<dbReference type="InterPro" id="IPR006089">
    <property type="entry name" value="Acyl-CoA_DH_CS"/>
</dbReference>
<keyword evidence="5 6" id="KW-0560">Oxidoreductase</keyword>
<dbReference type="PANTHER" id="PTHR43884">
    <property type="entry name" value="ACYL-COA DEHYDROGENASE"/>
    <property type="match status" value="1"/>
</dbReference>
<dbReference type="GO" id="GO:0050660">
    <property type="term" value="F:flavin adenine dinucleotide binding"/>
    <property type="evidence" value="ECO:0007669"/>
    <property type="project" value="InterPro"/>
</dbReference>
<dbReference type="InterPro" id="IPR013786">
    <property type="entry name" value="AcylCoA_DH/ox_N"/>
</dbReference>
<dbReference type="InterPro" id="IPR046373">
    <property type="entry name" value="Acyl-CoA_Oxase/DH_mid-dom_sf"/>
</dbReference>
<evidence type="ECO:0000256" key="2">
    <source>
        <dbReference type="ARBA" id="ARBA00009347"/>
    </source>
</evidence>
<keyword evidence="3 6" id="KW-0285">Flavoprotein</keyword>
<dbReference type="OrthoDB" id="2769798at2"/>
<dbReference type="Gene3D" id="1.20.140.10">
    <property type="entry name" value="Butyryl-CoA Dehydrogenase, subunit A, domain 3"/>
    <property type="match status" value="1"/>
</dbReference>
<dbReference type="InterPro" id="IPR006091">
    <property type="entry name" value="Acyl-CoA_Oxase/DH_mid-dom"/>
</dbReference>
<dbReference type="Gene3D" id="2.40.110.10">
    <property type="entry name" value="Butyryl-CoA Dehydrogenase, subunit A, domain 2"/>
    <property type="match status" value="1"/>
</dbReference>
<evidence type="ECO:0000256" key="5">
    <source>
        <dbReference type="ARBA" id="ARBA00023002"/>
    </source>
</evidence>
<evidence type="ECO:0000313" key="11">
    <source>
        <dbReference type="Proteomes" id="UP000295578"/>
    </source>
</evidence>
<sequence>MNLTDMVRSFAAERIRPAAEDLDATERFPAEIYQGMGELGLFGITVPEADGGSGGTVADYVTVMEELSYGYASIADQCGLVELVGSLLARFGTAEQKKTYLPDLLAGTKRCAYALTEPQAGSDLGALSTRARRDGDGWLLTGEKIYIHNAPVADFAMVLAVTDPEKRKRGGMSMFLVDTALPGVTRAYHEKKMGQRASQVGGFVFDEVRLPAHALLGEEGAGFGAVMSVLEKGRLGIAALANGISRAALDTAREHARSRRQFGKPIAEFQAVAFSLADMATDHAAARELIRHGADLLDGDADAGATCSMAKLFASEASIRTTSRAVQILGGAGFIRGVEAERLYRDARITTIYEGTSEVQRLIISRSLL</sequence>
<dbReference type="SUPFAM" id="SSF47203">
    <property type="entry name" value="Acyl-CoA dehydrogenase C-terminal domain-like"/>
    <property type="match status" value="1"/>
</dbReference>
<dbReference type="FunFam" id="1.10.540.10:FF:000026">
    <property type="entry name" value="Acyl-CoA dehydrogenase medium chain"/>
    <property type="match status" value="1"/>
</dbReference>
<evidence type="ECO:0000259" key="8">
    <source>
        <dbReference type="Pfam" id="PF02770"/>
    </source>
</evidence>
<dbReference type="Pfam" id="PF02771">
    <property type="entry name" value="Acyl-CoA_dh_N"/>
    <property type="match status" value="1"/>
</dbReference>
<keyword evidence="11" id="KW-1185">Reference proteome</keyword>
<dbReference type="GO" id="GO:0003995">
    <property type="term" value="F:acyl-CoA dehydrogenase activity"/>
    <property type="evidence" value="ECO:0007669"/>
    <property type="project" value="InterPro"/>
</dbReference>
<keyword evidence="4 6" id="KW-0274">FAD</keyword>
<dbReference type="InterPro" id="IPR009100">
    <property type="entry name" value="AcylCoA_DH/oxidase_NM_dom_sf"/>
</dbReference>
<evidence type="ECO:0000256" key="4">
    <source>
        <dbReference type="ARBA" id="ARBA00022827"/>
    </source>
</evidence>
<organism evidence="10 11">
    <name type="scientific">Actinomadura darangshiensis</name>
    <dbReference type="NCBI Taxonomy" id="705336"/>
    <lineage>
        <taxon>Bacteria</taxon>
        <taxon>Bacillati</taxon>
        <taxon>Actinomycetota</taxon>
        <taxon>Actinomycetes</taxon>
        <taxon>Streptosporangiales</taxon>
        <taxon>Thermomonosporaceae</taxon>
        <taxon>Actinomadura</taxon>
    </lineage>
</organism>
<dbReference type="PIRSF" id="PIRSF016578">
    <property type="entry name" value="HsaA"/>
    <property type="match status" value="1"/>
</dbReference>
<protein>
    <submittedName>
        <fullName evidence="10">Acyl-CoA dehydrogenase</fullName>
    </submittedName>
</protein>
<evidence type="ECO:0000313" key="10">
    <source>
        <dbReference type="EMBL" id="TDD83055.1"/>
    </source>
</evidence>
<comment type="caution">
    <text evidence="10">The sequence shown here is derived from an EMBL/GenBank/DDBJ whole genome shotgun (WGS) entry which is preliminary data.</text>
</comment>
<name>A0A4R5BBY7_9ACTN</name>
<evidence type="ECO:0000259" key="7">
    <source>
        <dbReference type="Pfam" id="PF00441"/>
    </source>
</evidence>
<proteinExistence type="inferred from homology"/>
<dbReference type="EMBL" id="SMKY01000058">
    <property type="protein sequence ID" value="TDD83055.1"/>
    <property type="molecule type" value="Genomic_DNA"/>
</dbReference>
<reference evidence="10 11" key="1">
    <citation type="submission" date="2019-03" db="EMBL/GenBank/DDBJ databases">
        <title>Draft genome sequences of novel Actinobacteria.</title>
        <authorList>
            <person name="Sahin N."/>
            <person name="Ay H."/>
            <person name="Saygin H."/>
        </authorList>
    </citation>
    <scope>NUCLEOTIDE SEQUENCE [LARGE SCALE GENOMIC DNA]</scope>
    <source>
        <strain evidence="10 11">DSM 45941</strain>
    </source>
</reference>
<dbReference type="RefSeq" id="WP_132198076.1">
    <property type="nucleotide sequence ID" value="NZ_SMKY01000058.1"/>
</dbReference>
<dbReference type="SUPFAM" id="SSF56645">
    <property type="entry name" value="Acyl-CoA dehydrogenase NM domain-like"/>
    <property type="match status" value="1"/>
</dbReference>
<dbReference type="PROSITE" id="PS00072">
    <property type="entry name" value="ACYL_COA_DH_1"/>
    <property type="match status" value="1"/>
</dbReference>
<dbReference type="PANTHER" id="PTHR43884:SF12">
    <property type="entry name" value="ISOVALERYL-COA DEHYDROGENASE, MITOCHONDRIAL-RELATED"/>
    <property type="match status" value="1"/>
</dbReference>
<dbReference type="Pfam" id="PF02770">
    <property type="entry name" value="Acyl-CoA_dh_M"/>
    <property type="match status" value="1"/>
</dbReference>
<feature type="domain" description="Acyl-CoA oxidase/dehydrogenase middle" evidence="8">
    <location>
        <begin position="112"/>
        <end position="208"/>
    </location>
</feature>
<dbReference type="AlphaFoldDB" id="A0A4R5BBY7"/>
<dbReference type="InterPro" id="IPR036250">
    <property type="entry name" value="AcylCo_DH-like_C"/>
</dbReference>
<dbReference type="InterPro" id="IPR037069">
    <property type="entry name" value="AcylCoA_DH/ox_N_sf"/>
</dbReference>
<feature type="domain" description="Acyl-CoA dehydrogenase/oxidase N-terminal" evidence="9">
    <location>
        <begin position="3"/>
        <end position="107"/>
    </location>
</feature>
<evidence type="ECO:0000256" key="3">
    <source>
        <dbReference type="ARBA" id="ARBA00022630"/>
    </source>
</evidence>